<accession>A0A857LR29</accession>
<reference evidence="1" key="1">
    <citation type="journal article" date="2021" name="Nat. Microbiol.">
        <title>Cocultivation of an ultrasmall environmental parasitic bacterium with lytic ability against bacteria associated with wastewater foams.</title>
        <authorList>
            <person name="Batinovic S."/>
            <person name="Rose J.J.A."/>
            <person name="Ratcliffe J."/>
            <person name="Seviour R.J."/>
            <person name="Petrovski S."/>
        </authorList>
    </citation>
    <scope>NUCLEOTIDE SEQUENCE</scope>
    <source>
        <strain evidence="1">CON44</strain>
    </source>
</reference>
<dbReference type="InterPro" id="IPR002035">
    <property type="entry name" value="VWF_A"/>
</dbReference>
<organism evidence="1">
    <name type="scientific">Gordonia amarae</name>
    <dbReference type="NCBI Taxonomy" id="36821"/>
    <lineage>
        <taxon>Bacteria</taxon>
        <taxon>Bacillati</taxon>
        <taxon>Actinomycetota</taxon>
        <taxon>Actinomycetes</taxon>
        <taxon>Mycobacteriales</taxon>
        <taxon>Gordoniaceae</taxon>
        <taxon>Gordonia</taxon>
    </lineage>
</organism>
<dbReference type="SUPFAM" id="SSF53300">
    <property type="entry name" value="vWA-like"/>
    <property type="match status" value="1"/>
</dbReference>
<protein>
    <submittedName>
        <fullName evidence="1">VWA domain-containing protein</fullName>
    </submittedName>
</protein>
<dbReference type="AlphaFoldDB" id="A0A857LR29"/>
<dbReference type="Pfam" id="PF00092">
    <property type="entry name" value="VWA"/>
    <property type="match status" value="1"/>
</dbReference>
<dbReference type="InterPro" id="IPR036465">
    <property type="entry name" value="vWFA_dom_sf"/>
</dbReference>
<dbReference type="Gene3D" id="3.40.50.410">
    <property type="entry name" value="von Willebrand factor, type A domain"/>
    <property type="match status" value="1"/>
</dbReference>
<dbReference type="PROSITE" id="PS50234">
    <property type="entry name" value="VWFA"/>
    <property type="match status" value="1"/>
</dbReference>
<sequence length="542" mass="57061">MAQSGDGFEFENSGAGRRRPLQIALATLLVIIAVAGVILWRTGAGGCGERTSVRVAADPTIVGTVRSLTGIAADNGCHDYEVDEVAGAAVPGRLTSGDDKSPELWVADSQTQARRVITQVRKAPDYVAESLASSPTVVAGTGLKSLTSWVEVMKLPDMRMGSPMETSTGDAPITGALAEVKAGRVKQDDLTQALSILAIQQNNARPANDSEATRLNLANVEGIPVVTTEQQFSQFQRRHPDSKLKSAIPADGTVMLDYPLLNTAGRGTKDAAAAAGKELVAAATSEEGRKVLRDSSFRNPDGTGFGDEVTVLDSGDAKLVDKTLRQWQVLGIPIRTTLMVDTSGSMRESAGTSTRAQLLADASTQGLMLFPNNTQASLWIFGINKGGPDQDWKELLPSRRLDAASSRGTHRDDFRAELKRAMAEDLGGGTGLYDSILAAYKSVQAGYDPTYSNSVIVMTDGRNEDANSVSLDELLATLKELEDPARPVLVLTIGISGDADADALRKVAEATGGSSYVAETAADIQSVFVNAIAARVKAAGQG</sequence>
<dbReference type="EMBL" id="CP045810">
    <property type="protein sequence ID" value="QHN38791.1"/>
    <property type="molecule type" value="Genomic_DNA"/>
</dbReference>
<dbReference type="SMART" id="SM00327">
    <property type="entry name" value="VWA"/>
    <property type="match status" value="1"/>
</dbReference>
<dbReference type="RefSeq" id="WP_005189509.1">
    <property type="nucleotide sequence ID" value="NZ_CP045804.1"/>
</dbReference>
<name>A0A857LR29_9ACTN</name>
<gene>
    <name evidence="1" type="ORF">GII30_06025</name>
</gene>
<proteinExistence type="predicted"/>
<evidence type="ECO:0000313" key="1">
    <source>
        <dbReference type="EMBL" id="QHN38791.1"/>
    </source>
</evidence>